<dbReference type="Pfam" id="PF06203">
    <property type="entry name" value="CCT"/>
    <property type="match status" value="1"/>
</dbReference>
<name>A0AAD2D9U5_EUPCR</name>
<keyword evidence="2" id="KW-0539">Nucleus</keyword>
<dbReference type="EMBL" id="CAMPGE010027195">
    <property type="protein sequence ID" value="CAI2384846.1"/>
    <property type="molecule type" value="Genomic_DNA"/>
</dbReference>
<dbReference type="PROSITE" id="PS51017">
    <property type="entry name" value="CCT"/>
    <property type="match status" value="1"/>
</dbReference>
<comment type="caution">
    <text evidence="4">The sequence shown here is derived from an EMBL/GenBank/DDBJ whole genome shotgun (WGS) entry which is preliminary data.</text>
</comment>
<evidence type="ECO:0000256" key="1">
    <source>
        <dbReference type="ARBA" id="ARBA00004123"/>
    </source>
</evidence>
<dbReference type="Proteomes" id="UP001295684">
    <property type="component" value="Unassembled WGS sequence"/>
</dbReference>
<comment type="subcellular location">
    <subcellularLocation>
        <location evidence="1">Nucleus</location>
    </subcellularLocation>
</comment>
<reference evidence="4" key="1">
    <citation type="submission" date="2023-07" db="EMBL/GenBank/DDBJ databases">
        <authorList>
            <consortium name="AG Swart"/>
            <person name="Singh M."/>
            <person name="Singh A."/>
            <person name="Seah K."/>
            <person name="Emmerich C."/>
        </authorList>
    </citation>
    <scope>NUCLEOTIDE SEQUENCE</scope>
    <source>
        <strain evidence="4">DP1</strain>
    </source>
</reference>
<organism evidence="4 5">
    <name type="scientific">Euplotes crassus</name>
    <dbReference type="NCBI Taxonomy" id="5936"/>
    <lineage>
        <taxon>Eukaryota</taxon>
        <taxon>Sar</taxon>
        <taxon>Alveolata</taxon>
        <taxon>Ciliophora</taxon>
        <taxon>Intramacronucleata</taxon>
        <taxon>Spirotrichea</taxon>
        <taxon>Hypotrichia</taxon>
        <taxon>Euplotida</taxon>
        <taxon>Euplotidae</taxon>
        <taxon>Moneuplotes</taxon>
    </lineage>
</organism>
<gene>
    <name evidence="4" type="ORF">ECRASSUSDP1_LOCUS26386</name>
</gene>
<protein>
    <recommendedName>
        <fullName evidence="3">CCT domain-containing protein</fullName>
    </recommendedName>
</protein>
<feature type="domain" description="CCT" evidence="3">
    <location>
        <begin position="215"/>
        <end position="257"/>
    </location>
</feature>
<dbReference type="InterPro" id="IPR010402">
    <property type="entry name" value="CCT_domain"/>
</dbReference>
<evidence type="ECO:0000256" key="2">
    <source>
        <dbReference type="ARBA" id="ARBA00023242"/>
    </source>
</evidence>
<dbReference type="AlphaFoldDB" id="A0AAD2D9U5"/>
<evidence type="ECO:0000313" key="4">
    <source>
        <dbReference type="EMBL" id="CAI2384846.1"/>
    </source>
</evidence>
<evidence type="ECO:0000259" key="3">
    <source>
        <dbReference type="PROSITE" id="PS51017"/>
    </source>
</evidence>
<dbReference type="PANTHER" id="PTHR31319">
    <property type="entry name" value="ZINC FINGER PROTEIN CONSTANS-LIKE 4"/>
    <property type="match status" value="1"/>
</dbReference>
<dbReference type="PANTHER" id="PTHR31319:SF77">
    <property type="entry name" value="ZINC FINGER PROTEIN CONSTANS-LIKE 4"/>
    <property type="match status" value="1"/>
</dbReference>
<sequence>MDAYETLFDLQEQSHLSFATPTQLVEEGCPLPASAGVGNLQRSCYIDAELEDSSCDEEHVPRDQKLINFDENEISYFDQVLSNGDELSKFMDHHLPKEGGDEYDGIHLLREDDFIQRQPRSLFEEEEEDERRSSKEVFIVVNKLPGSKYSLKEVIGHCDQCQTRKEIAQNLDKFQCCGKKRALKEKTKLYEDDLSSSKEGSRTSSHVGLLSIEERSIKVNRYLEKKRRRKWSKKINYQSRKKVAETRFRIKGRFVSADQVDEFKKKHQEELQEKLRKERMFVTQKVDKSSGTILKTVYPNIEALNNDMEHWNTSDNDSHKSCYNLKHNNEVITYIGEVPIEL</sequence>
<accession>A0AAD2D9U5</accession>
<evidence type="ECO:0000313" key="5">
    <source>
        <dbReference type="Proteomes" id="UP001295684"/>
    </source>
</evidence>
<proteinExistence type="predicted"/>
<dbReference type="GO" id="GO:0005634">
    <property type="term" value="C:nucleus"/>
    <property type="evidence" value="ECO:0007669"/>
    <property type="project" value="UniProtKB-SubCell"/>
</dbReference>
<keyword evidence="5" id="KW-1185">Reference proteome</keyword>
<dbReference type="InterPro" id="IPR045281">
    <property type="entry name" value="CONSTANS-like"/>
</dbReference>